<dbReference type="GO" id="GO:0003825">
    <property type="term" value="F:alpha,alpha-trehalose-phosphate synthase (UDP-forming) activity"/>
    <property type="evidence" value="ECO:0007669"/>
    <property type="project" value="TreeGrafter"/>
</dbReference>
<accession>A5D4V4</accession>
<dbReference type="GO" id="GO:0005992">
    <property type="term" value="P:trehalose biosynthetic process"/>
    <property type="evidence" value="ECO:0007669"/>
    <property type="project" value="InterPro"/>
</dbReference>
<dbReference type="EMBL" id="AP009389">
    <property type="protein sequence ID" value="BAF58741.1"/>
    <property type="molecule type" value="Genomic_DNA"/>
</dbReference>
<dbReference type="CAZy" id="GT20">
    <property type="family name" value="Glycosyltransferase Family 20"/>
</dbReference>
<dbReference type="InterPro" id="IPR001830">
    <property type="entry name" value="Glyco_trans_20"/>
</dbReference>
<proteinExistence type="inferred from homology"/>
<dbReference type="Proteomes" id="UP000006556">
    <property type="component" value="Chromosome"/>
</dbReference>
<dbReference type="AlphaFoldDB" id="A5D4V4"/>
<sequence>MGSIKPLAAKLNSRLVVVSNRGSCTFVDSPQGIKAVPSVSGLVSAVEPVVSQEGGTWVAWGGRCGREGEFAGISVPMPENGQKYVFQEVLLTPEEVTLYYEGFNNGCLWPLCHNFVEKSVFNEEEWQAYRKVNEKYAAVLFKCAGPRDLFWVHDYHLAILPAYIRRQRPYSRVSLFWHIPFPPAEIFAVMPWAEEMLKGMLEAELIGFHSRKYVRNFLHSAEEIAGAEVDYSNETVYWSGRQLKAVAAPIGINWLDFEKLAGEGEVVRKAAQIRQEAGGEYLLLGVDRLDYTKGILERLRAIEWLLENYPQYRNRLTFLQIAVPSRTGTAAYQRLKRRIEEAVGRINGKYTENYRVPVKYLFRSLSKPDLVAHYLAADMALVTPLKDGLNLVAKEYVASNAGDVGVLLLSPFAGAAGQLKEALTANPYNPREMAARIVQGLEMPVAEKKRRLAALSKVIREQDIHWWWRKVRQSWFGDAARGKVAVSPEAVQEVLRHGPVAGLAGRDSGATGSSCFMPPEIAAND</sequence>
<evidence type="ECO:0000256" key="1">
    <source>
        <dbReference type="ARBA" id="ARBA00008799"/>
    </source>
</evidence>
<comment type="similarity">
    <text evidence="1">Belongs to the glycosyltransferase 20 family.</text>
</comment>
<reference evidence="3" key="1">
    <citation type="journal article" date="2008" name="Genome Res.">
        <title>The genome of Pelotomaculum thermopropionicum reveals niche-associated evolution in anaerobic microbiota.</title>
        <authorList>
            <person name="Kosaka T."/>
            <person name="Kato S."/>
            <person name="Shimoyama T."/>
            <person name="Ishii S."/>
            <person name="Abe T."/>
            <person name="Watanabe K."/>
        </authorList>
    </citation>
    <scope>NUCLEOTIDE SEQUENCE [LARGE SCALE GENOMIC DNA]</scope>
    <source>
        <strain evidence="3">DSM 13744 / JCM 10971 / SI</strain>
    </source>
</reference>
<dbReference type="Pfam" id="PF00982">
    <property type="entry name" value="Glyco_transf_20"/>
    <property type="match status" value="1"/>
</dbReference>
<keyword evidence="3" id="KW-1185">Reference proteome</keyword>
<dbReference type="CDD" id="cd03788">
    <property type="entry name" value="GT20_TPS"/>
    <property type="match status" value="1"/>
</dbReference>
<dbReference type="PANTHER" id="PTHR10788">
    <property type="entry name" value="TREHALOSE-6-PHOSPHATE SYNTHASE"/>
    <property type="match status" value="1"/>
</dbReference>
<organism evidence="2 3">
    <name type="scientific">Pelotomaculum thermopropionicum (strain DSM 13744 / JCM 10971 / SI)</name>
    <dbReference type="NCBI Taxonomy" id="370438"/>
    <lineage>
        <taxon>Bacteria</taxon>
        <taxon>Bacillati</taxon>
        <taxon>Bacillota</taxon>
        <taxon>Clostridia</taxon>
        <taxon>Eubacteriales</taxon>
        <taxon>Desulfotomaculaceae</taxon>
        <taxon>Pelotomaculum</taxon>
    </lineage>
</organism>
<dbReference type="PANTHER" id="PTHR10788:SF106">
    <property type="entry name" value="BCDNA.GH08860"/>
    <property type="match status" value="1"/>
</dbReference>
<dbReference type="KEGG" id="pth:PTH_0560"/>
<dbReference type="SUPFAM" id="SSF53756">
    <property type="entry name" value="UDP-Glycosyltransferase/glycogen phosphorylase"/>
    <property type="match status" value="1"/>
</dbReference>
<dbReference type="eggNOG" id="COG0380">
    <property type="taxonomic scope" value="Bacteria"/>
</dbReference>
<name>A5D4V4_PELTS</name>
<gene>
    <name evidence="2" type="primary">OtsA</name>
    <name evidence="2" type="ordered locus">PTH_0560</name>
</gene>
<evidence type="ECO:0000313" key="3">
    <source>
        <dbReference type="Proteomes" id="UP000006556"/>
    </source>
</evidence>
<dbReference type="Gene3D" id="3.40.50.2000">
    <property type="entry name" value="Glycogen Phosphorylase B"/>
    <property type="match status" value="2"/>
</dbReference>
<dbReference type="STRING" id="370438.PTH_0560"/>
<dbReference type="HOGENOM" id="CLU_002351_7_1_9"/>
<evidence type="ECO:0000313" key="2">
    <source>
        <dbReference type="EMBL" id="BAF58741.1"/>
    </source>
</evidence>
<protein>
    <submittedName>
        <fullName evidence="2">Trehalose-6-phosphate synthase</fullName>
    </submittedName>
</protein>